<dbReference type="NCBIfam" id="TIGR03561">
    <property type="entry name" value="organ_hyd_perox"/>
    <property type="match status" value="1"/>
</dbReference>
<dbReference type="InterPro" id="IPR019953">
    <property type="entry name" value="OHR"/>
</dbReference>
<dbReference type="EMBL" id="CP098502">
    <property type="protein sequence ID" value="UTI65093.1"/>
    <property type="molecule type" value="Genomic_DNA"/>
</dbReference>
<proteinExistence type="inferred from homology"/>
<sequence length="143" mass="15106">MNVLYTAKARATGGRDGRATSADGHPDLLLKPPAAMGGPADQPEATNPEELFALGYGACFLSALSLVARQQKISAKHFAIDSAVSLVSQDGGFGIAAELHGDLPDVDREKAAELMRTAHEVCPYSKATRGNIEVRLFLDGEQL</sequence>
<dbReference type="PANTHER" id="PTHR33797">
    <property type="entry name" value="ORGANIC HYDROPEROXIDE RESISTANCE PROTEIN-LIKE"/>
    <property type="match status" value="1"/>
</dbReference>
<name>A0ABY5DSU8_9ACTN</name>
<dbReference type="RefSeq" id="WP_254571783.1">
    <property type="nucleotide sequence ID" value="NZ_CP098502.1"/>
</dbReference>
<dbReference type="Proteomes" id="UP001056035">
    <property type="component" value="Chromosome"/>
</dbReference>
<dbReference type="InterPro" id="IPR015946">
    <property type="entry name" value="KH_dom-like_a/b"/>
</dbReference>
<protein>
    <submittedName>
        <fullName evidence="3">Organic hydroperoxide resistance protein</fullName>
    </submittedName>
</protein>
<evidence type="ECO:0000313" key="4">
    <source>
        <dbReference type="Proteomes" id="UP001056035"/>
    </source>
</evidence>
<accession>A0ABY5DSU8</accession>
<dbReference type="Pfam" id="PF02566">
    <property type="entry name" value="OsmC"/>
    <property type="match status" value="1"/>
</dbReference>
<dbReference type="InterPro" id="IPR003718">
    <property type="entry name" value="OsmC/Ohr_fam"/>
</dbReference>
<organism evidence="3 4">
    <name type="scientific">Paraconexibacter antarcticus</name>
    <dbReference type="NCBI Taxonomy" id="2949664"/>
    <lineage>
        <taxon>Bacteria</taxon>
        <taxon>Bacillati</taxon>
        <taxon>Actinomycetota</taxon>
        <taxon>Thermoleophilia</taxon>
        <taxon>Solirubrobacterales</taxon>
        <taxon>Paraconexibacteraceae</taxon>
        <taxon>Paraconexibacter</taxon>
    </lineage>
</organism>
<dbReference type="Gene3D" id="2.20.25.10">
    <property type="match status" value="1"/>
</dbReference>
<dbReference type="PANTHER" id="PTHR33797:SF2">
    <property type="entry name" value="ORGANIC HYDROPEROXIDE RESISTANCE PROTEIN-LIKE"/>
    <property type="match status" value="1"/>
</dbReference>
<comment type="similarity">
    <text evidence="1">Belongs to the OsmC/Ohr family.</text>
</comment>
<reference evidence="3 4" key="1">
    <citation type="submission" date="2022-06" db="EMBL/GenBank/DDBJ databases">
        <title>Paraconexibacter antarcticus.</title>
        <authorList>
            <person name="Kim C.S."/>
        </authorList>
    </citation>
    <scope>NUCLEOTIDE SEQUENCE [LARGE SCALE GENOMIC DNA]</scope>
    <source>
        <strain evidence="3 4">02-257</strain>
    </source>
</reference>
<keyword evidence="4" id="KW-1185">Reference proteome</keyword>
<evidence type="ECO:0000256" key="1">
    <source>
        <dbReference type="ARBA" id="ARBA00007378"/>
    </source>
</evidence>
<dbReference type="SUPFAM" id="SSF82784">
    <property type="entry name" value="OsmC-like"/>
    <property type="match status" value="1"/>
</dbReference>
<dbReference type="Gene3D" id="3.30.300.20">
    <property type="match status" value="1"/>
</dbReference>
<feature type="compositionally biased region" description="Basic and acidic residues" evidence="2">
    <location>
        <begin position="13"/>
        <end position="28"/>
    </location>
</feature>
<evidence type="ECO:0000256" key="2">
    <source>
        <dbReference type="SAM" id="MobiDB-lite"/>
    </source>
</evidence>
<evidence type="ECO:0000313" key="3">
    <source>
        <dbReference type="EMBL" id="UTI65093.1"/>
    </source>
</evidence>
<feature type="region of interest" description="Disordered" evidence="2">
    <location>
        <begin position="12"/>
        <end position="46"/>
    </location>
</feature>
<dbReference type="InterPro" id="IPR036102">
    <property type="entry name" value="OsmC/Ohrsf"/>
</dbReference>
<gene>
    <name evidence="3" type="ORF">NBH00_02520</name>
</gene>